<dbReference type="AlphaFoldDB" id="A0A0R2QFZ7"/>
<comment type="caution">
    <text evidence="1">The sequence shown here is derived from an EMBL/GenBank/DDBJ whole genome shotgun (WGS) entry which is preliminary data.</text>
</comment>
<sequence length="165" mass="18316">MPEPGAIKVLLMTYKVAVVREVLASQEKVWSLVTDLPRMGEWSPENQGGEWLEGATCAAVGAKFRGNNKNGDKSWQATVTVDVYDAPRKFVFSLKYKEMHLSDWVYEIEPTPSGCRVTHAWVEGPQWAEFAPLGKGISGVDDRASHNHRNMGVTLDNLVKALDTV</sequence>
<organism evidence="1 2">
    <name type="scientific">Acidimicrobiia bacterium BACL6 MAG-120924-bin43</name>
    <dbReference type="NCBI Taxonomy" id="1655583"/>
    <lineage>
        <taxon>Bacteria</taxon>
        <taxon>Bacillati</taxon>
        <taxon>Actinomycetota</taxon>
        <taxon>Acidimicrobiia</taxon>
        <taxon>acIV cluster</taxon>
    </lineage>
</organism>
<dbReference type="CDD" id="cd07812">
    <property type="entry name" value="SRPBCC"/>
    <property type="match status" value="1"/>
</dbReference>
<dbReference type="Pfam" id="PF10604">
    <property type="entry name" value="Polyketide_cyc2"/>
    <property type="match status" value="1"/>
</dbReference>
<proteinExistence type="predicted"/>
<dbReference type="EMBL" id="LIBJ01000046">
    <property type="protein sequence ID" value="KRO49061.1"/>
    <property type="molecule type" value="Genomic_DNA"/>
</dbReference>
<evidence type="ECO:0000313" key="2">
    <source>
        <dbReference type="Proteomes" id="UP000051017"/>
    </source>
</evidence>
<dbReference type="InterPro" id="IPR023393">
    <property type="entry name" value="START-like_dom_sf"/>
</dbReference>
<name>A0A0R2QFZ7_9ACTN</name>
<evidence type="ECO:0008006" key="3">
    <source>
        <dbReference type="Google" id="ProtNLM"/>
    </source>
</evidence>
<accession>A0A0R2QFZ7</accession>
<dbReference type="SUPFAM" id="SSF55961">
    <property type="entry name" value="Bet v1-like"/>
    <property type="match status" value="1"/>
</dbReference>
<protein>
    <recommendedName>
        <fullName evidence="3">Polyketide cyclase</fullName>
    </recommendedName>
</protein>
<reference evidence="1 2" key="1">
    <citation type="submission" date="2015-10" db="EMBL/GenBank/DDBJ databases">
        <title>Metagenome-Assembled Genomes uncover a global brackish microbiome.</title>
        <authorList>
            <person name="Hugerth L.W."/>
            <person name="Larsson J."/>
            <person name="Alneberg J."/>
            <person name="Lindh M.V."/>
            <person name="Legrand C."/>
            <person name="Pinhassi J."/>
            <person name="Andersson A.F."/>
        </authorList>
    </citation>
    <scope>NUCLEOTIDE SEQUENCE [LARGE SCALE GENOMIC DNA]</scope>
    <source>
        <strain evidence="1">BACL6 MAG-120924-bin43</strain>
    </source>
</reference>
<evidence type="ECO:0000313" key="1">
    <source>
        <dbReference type="EMBL" id="KRO49061.1"/>
    </source>
</evidence>
<dbReference type="InterPro" id="IPR019587">
    <property type="entry name" value="Polyketide_cyclase/dehydratase"/>
</dbReference>
<dbReference type="Proteomes" id="UP000051017">
    <property type="component" value="Unassembled WGS sequence"/>
</dbReference>
<dbReference type="Gene3D" id="3.30.530.20">
    <property type="match status" value="1"/>
</dbReference>
<gene>
    <name evidence="1" type="ORF">ABR75_01855</name>
</gene>